<dbReference type="InterPro" id="IPR000835">
    <property type="entry name" value="HTH_MarR-typ"/>
</dbReference>
<dbReference type="Pfam" id="PF12802">
    <property type="entry name" value="MarR_2"/>
    <property type="match status" value="1"/>
</dbReference>
<reference evidence="2 3" key="1">
    <citation type="submission" date="2021-05" db="EMBL/GenBank/DDBJ databases">
        <title>Phylogenetic classification of ten novel species belonging to the genus Bifidobacterium comprising B. colchicus sp. nov., B. abeli sp. nov., B. bicoloris sp. nov., B. guerezis sp. nov., B. rosaliae sp. nov., B. santillanensis sp. nov., B. argentati sp. nov., B. amazzoni sp. nov., B. pluviali sp. nov., and B. pinnaculum sp. nov.</title>
        <authorList>
            <person name="Lugli G.A."/>
            <person name="Ruiz Garcia L."/>
            <person name="Margolles A."/>
            <person name="Ventura M."/>
        </authorList>
    </citation>
    <scope>NUCLEOTIDE SEQUENCE [LARGE SCALE GENOMIC DNA]</scope>
    <source>
        <strain evidence="2 3">82T10</strain>
    </source>
</reference>
<sequence length="70" mass="7914">MPQLIAQPIVTTEYLCDSLGLSKPQAERAVKRLEEAGVLTRRGGARRNVIWEHRRILDVLDEYAAGLRRG</sequence>
<dbReference type="EMBL" id="JAHBBH010000001">
    <property type="protein sequence ID" value="MBW3091477.1"/>
    <property type="molecule type" value="Genomic_DNA"/>
</dbReference>
<evidence type="ECO:0000313" key="3">
    <source>
        <dbReference type="Proteomes" id="UP000700815"/>
    </source>
</evidence>
<name>A0ABS6WDW2_9BIFI</name>
<proteinExistence type="predicted"/>
<organism evidence="2 3">
    <name type="scientific">Bifidobacterium miconis</name>
    <dbReference type="NCBI Taxonomy" id="2834435"/>
    <lineage>
        <taxon>Bacteria</taxon>
        <taxon>Bacillati</taxon>
        <taxon>Actinomycetota</taxon>
        <taxon>Actinomycetes</taxon>
        <taxon>Bifidobacteriales</taxon>
        <taxon>Bifidobacteriaceae</taxon>
        <taxon>Bifidobacterium</taxon>
    </lineage>
</organism>
<feature type="domain" description="HTH marR-type" evidence="1">
    <location>
        <begin position="8"/>
        <end position="42"/>
    </location>
</feature>
<accession>A0ABS6WDW2</accession>
<dbReference type="Proteomes" id="UP000700815">
    <property type="component" value="Unassembled WGS sequence"/>
</dbReference>
<evidence type="ECO:0000259" key="1">
    <source>
        <dbReference type="Pfam" id="PF12802"/>
    </source>
</evidence>
<keyword evidence="3" id="KW-1185">Reference proteome</keyword>
<protein>
    <submittedName>
        <fullName evidence="2">MarR family transcriptional regulator</fullName>
    </submittedName>
</protein>
<comment type="caution">
    <text evidence="2">The sequence shown here is derived from an EMBL/GenBank/DDBJ whole genome shotgun (WGS) entry which is preliminary data.</text>
</comment>
<gene>
    <name evidence="2" type="ORF">KIH79_00615</name>
</gene>
<evidence type="ECO:0000313" key="2">
    <source>
        <dbReference type="EMBL" id="MBW3091477.1"/>
    </source>
</evidence>